<protein>
    <submittedName>
        <fullName evidence="1">Uncharacterized protein</fullName>
    </submittedName>
</protein>
<keyword evidence="2" id="KW-1185">Reference proteome</keyword>
<dbReference type="InParanoid" id="A0A1C7MU55"/>
<dbReference type="EMBL" id="LUGH01002193">
    <property type="protein sequence ID" value="OBZ80391.1"/>
    <property type="molecule type" value="Genomic_DNA"/>
</dbReference>
<gene>
    <name evidence="1" type="ORF">A0J61_11560</name>
</gene>
<dbReference type="Proteomes" id="UP000093000">
    <property type="component" value="Unassembled WGS sequence"/>
</dbReference>
<reference evidence="1 2" key="1">
    <citation type="submission" date="2016-03" db="EMBL/GenBank/DDBJ databases">
        <title>Choanephora cucurbitarum.</title>
        <authorList>
            <person name="Min B."/>
            <person name="Park H."/>
            <person name="Park J.-H."/>
            <person name="Shin H.-D."/>
            <person name="Choi I.-G."/>
        </authorList>
    </citation>
    <scope>NUCLEOTIDE SEQUENCE [LARGE SCALE GENOMIC DNA]</scope>
    <source>
        <strain evidence="1 2">KUS-F28377</strain>
    </source>
</reference>
<dbReference type="OrthoDB" id="2269275at2759"/>
<name>A0A1C7MU55_9FUNG</name>
<evidence type="ECO:0000313" key="1">
    <source>
        <dbReference type="EMBL" id="OBZ80391.1"/>
    </source>
</evidence>
<feature type="non-terminal residue" evidence="1">
    <location>
        <position position="325"/>
    </location>
</feature>
<accession>A0A1C7MU55</accession>
<evidence type="ECO:0000313" key="2">
    <source>
        <dbReference type="Proteomes" id="UP000093000"/>
    </source>
</evidence>
<proteinExistence type="predicted"/>
<sequence>MDASFEFELTIRTSQQTLCLKRIREQAVKYVEISQKNQIKRIDKTLLETTRTVKPPFKLSDRVLLYKDYRSTSWSGKIEITWEGPYIIQQVLRKSNYHIKSIDPDDTLLKRVHDFDDEVVHDKRVSCPQVEERLVVGVEEDVVASPGHFPMQGISFLNQSENLFANANKEPVTAVIFAAEVFRPTPLEPMEPYQGIVIKGRAQRWYRRQGLSVHSPVKQQAKKRPQTEKTHAKIAKWLSDYEDLVKKRDEMISKVTRFHHDIVLEIVKHCQHLNKEPTTQRSFDSYQTRRADVVKSLLRNHSLIYPVVMKAVVKTGPVHTAPKTV</sequence>
<comment type="caution">
    <text evidence="1">The sequence shown here is derived from an EMBL/GenBank/DDBJ whole genome shotgun (WGS) entry which is preliminary data.</text>
</comment>
<dbReference type="AlphaFoldDB" id="A0A1C7MU55"/>
<organism evidence="1 2">
    <name type="scientific">Choanephora cucurbitarum</name>
    <dbReference type="NCBI Taxonomy" id="101091"/>
    <lineage>
        <taxon>Eukaryota</taxon>
        <taxon>Fungi</taxon>
        <taxon>Fungi incertae sedis</taxon>
        <taxon>Mucoromycota</taxon>
        <taxon>Mucoromycotina</taxon>
        <taxon>Mucoromycetes</taxon>
        <taxon>Mucorales</taxon>
        <taxon>Mucorineae</taxon>
        <taxon>Choanephoraceae</taxon>
        <taxon>Choanephoroideae</taxon>
        <taxon>Choanephora</taxon>
    </lineage>
</organism>
<dbReference type="STRING" id="101091.A0A1C7MU55"/>